<dbReference type="Gene3D" id="3.30.70.100">
    <property type="match status" value="1"/>
</dbReference>
<dbReference type="GO" id="GO:0005737">
    <property type="term" value="C:cytoplasm"/>
    <property type="evidence" value="ECO:0007669"/>
    <property type="project" value="InterPro"/>
</dbReference>
<dbReference type="PATRIC" id="fig|1256206.3.peg.1361"/>
<dbReference type="Proteomes" id="UP000014243">
    <property type="component" value="Unassembled WGS sequence"/>
</dbReference>
<dbReference type="HAMAP" id="MF_01663">
    <property type="entry name" value="L_rham_rotase"/>
    <property type="match status" value="1"/>
</dbReference>
<dbReference type="GO" id="GO:0062192">
    <property type="term" value="F:L-rhamnose mutarotase activity"/>
    <property type="evidence" value="ECO:0007669"/>
    <property type="project" value="UniProtKB-UniRule"/>
</dbReference>
<keyword evidence="4" id="KW-0684">Rhamnose metabolism</keyword>
<dbReference type="PANTHER" id="PTHR34389">
    <property type="entry name" value="L-RHAMNOSE MUTAROTASE"/>
    <property type="match status" value="1"/>
</dbReference>
<dbReference type="SUPFAM" id="SSF54909">
    <property type="entry name" value="Dimeric alpha+beta barrel"/>
    <property type="match status" value="1"/>
</dbReference>
<evidence type="ECO:0000313" key="7">
    <source>
        <dbReference type="Proteomes" id="UP000014243"/>
    </source>
</evidence>
<organism evidence="6 7">
    <name type="scientific">Lacticaseibacillus paracasei subsp. paracasei Lpp126</name>
    <dbReference type="NCBI Taxonomy" id="1256206"/>
    <lineage>
        <taxon>Bacteria</taxon>
        <taxon>Bacillati</taxon>
        <taxon>Bacillota</taxon>
        <taxon>Bacilli</taxon>
        <taxon>Lactobacillales</taxon>
        <taxon>Lactobacillaceae</taxon>
        <taxon>Lacticaseibacillus</taxon>
    </lineage>
</organism>
<dbReference type="Pfam" id="PF05336">
    <property type="entry name" value="rhaM"/>
    <property type="match status" value="1"/>
</dbReference>
<dbReference type="NCBIfam" id="TIGR02625">
    <property type="entry name" value="YiiL_rotase"/>
    <property type="match status" value="1"/>
</dbReference>
<evidence type="ECO:0000256" key="2">
    <source>
        <dbReference type="ARBA" id="ARBA00023235"/>
    </source>
</evidence>
<evidence type="ECO:0000313" key="6">
    <source>
        <dbReference type="EMBL" id="EPC75458.1"/>
    </source>
</evidence>
<dbReference type="AlphaFoldDB" id="S2S7E9"/>
<keyword evidence="1" id="KW-0963">Cytoplasm</keyword>
<protein>
    <recommendedName>
        <fullName evidence="5">L-rhamnose mutarotase</fullName>
        <ecNumber evidence="5">5.1.3.32</ecNumber>
    </recommendedName>
</protein>
<keyword evidence="3" id="KW-0119">Carbohydrate metabolism</keyword>
<dbReference type="InterPro" id="IPR008000">
    <property type="entry name" value="Rham/fucose_mutarotase"/>
</dbReference>
<dbReference type="GO" id="GO:0019301">
    <property type="term" value="P:rhamnose catabolic process"/>
    <property type="evidence" value="ECO:0007669"/>
    <property type="project" value="UniProtKB-UniRule"/>
</dbReference>
<accession>S2S7E9</accession>
<dbReference type="EC" id="5.1.3.32" evidence="5"/>
<comment type="caution">
    <text evidence="6">The sequence shown here is derived from an EMBL/GenBank/DDBJ whole genome shotgun (WGS) entry which is preliminary data.</text>
</comment>
<reference evidence="6 7" key="1">
    <citation type="journal article" date="2013" name="PLoS ONE">
        <title>Lactobacillus paracasei comparative genomics: towards species pan-genome definition and exploitation of diversity.</title>
        <authorList>
            <person name="Smokvina T."/>
            <person name="Wels M."/>
            <person name="Polka J."/>
            <person name="Chervaux C."/>
            <person name="Brisse S."/>
            <person name="Boekhorst J."/>
            <person name="van Hylckama Vlieg J.E."/>
            <person name="Siezen R.J."/>
        </authorList>
    </citation>
    <scope>NUCLEOTIDE SEQUENCE [LARGE SCALE GENOMIC DNA]</scope>
    <source>
        <strain evidence="6 7">Lpp126</strain>
    </source>
</reference>
<evidence type="ECO:0000256" key="5">
    <source>
        <dbReference type="NCBIfam" id="TIGR02625"/>
    </source>
</evidence>
<name>S2S7E9_LACPA</name>
<evidence type="ECO:0000256" key="1">
    <source>
        <dbReference type="ARBA" id="ARBA00022490"/>
    </source>
</evidence>
<dbReference type="InterPro" id="IPR013448">
    <property type="entry name" value="L-rhamnose_mutarotase"/>
</dbReference>
<dbReference type="InterPro" id="IPR011008">
    <property type="entry name" value="Dimeric_a/b-barrel"/>
</dbReference>
<sequence>MARIGQIMYVYPNKYDEYEKRHRELWPEMKTTLKAYGATNYSIYLNKANGELFAYLEVADVAKYNEIANTDICKKWWDYMKPLMKTNPDNSPVAVDLHEVFHLD</sequence>
<evidence type="ECO:0000256" key="4">
    <source>
        <dbReference type="ARBA" id="ARBA00023308"/>
    </source>
</evidence>
<dbReference type="PANTHER" id="PTHR34389:SF2">
    <property type="entry name" value="L-RHAMNOSE MUTAROTASE"/>
    <property type="match status" value="1"/>
</dbReference>
<keyword evidence="2" id="KW-0413">Isomerase</keyword>
<evidence type="ECO:0000256" key="3">
    <source>
        <dbReference type="ARBA" id="ARBA00023277"/>
    </source>
</evidence>
<proteinExistence type="inferred from homology"/>
<dbReference type="EMBL" id="ANKC01000630">
    <property type="protein sequence ID" value="EPC75458.1"/>
    <property type="molecule type" value="Genomic_DNA"/>
</dbReference>
<gene>
    <name evidence="6" type="ORF">Lpp126_08869</name>
</gene>